<protein>
    <submittedName>
        <fullName evidence="1">Uncharacterized protein</fullName>
    </submittedName>
</protein>
<dbReference type="RefSeq" id="WP_221574578.1">
    <property type="nucleotide sequence ID" value="NZ_JAIGNK010000004.1"/>
</dbReference>
<dbReference type="EMBL" id="JAIGNK010000004">
    <property type="protein sequence ID" value="MBX7459186.1"/>
    <property type="molecule type" value="Genomic_DNA"/>
</dbReference>
<organism evidence="1 2">
    <name type="scientific">Qipengyuania polymorpha</name>
    <dbReference type="NCBI Taxonomy" id="2867234"/>
    <lineage>
        <taxon>Bacteria</taxon>
        <taxon>Pseudomonadati</taxon>
        <taxon>Pseudomonadota</taxon>
        <taxon>Alphaproteobacteria</taxon>
        <taxon>Sphingomonadales</taxon>
        <taxon>Erythrobacteraceae</taxon>
        <taxon>Qipengyuania</taxon>
    </lineage>
</organism>
<comment type="caution">
    <text evidence="1">The sequence shown here is derived from an EMBL/GenBank/DDBJ whole genome shotgun (WGS) entry which is preliminary data.</text>
</comment>
<proteinExistence type="predicted"/>
<name>A0ABS7J025_9SPHN</name>
<evidence type="ECO:0000313" key="2">
    <source>
        <dbReference type="Proteomes" id="UP000783253"/>
    </source>
</evidence>
<gene>
    <name evidence="1" type="ORF">K3152_13085</name>
</gene>
<dbReference type="Proteomes" id="UP000783253">
    <property type="component" value="Unassembled WGS sequence"/>
</dbReference>
<sequence>MFGTNTGNVYLKLEGEDEALTGVLRLNEPGIVAVYAVEGSFDPPTLSITGQPQTEIEGVEFGTFIAKGALDARGQIRGDWETSIGTGGTFHLFPHEHDDVAQEVGDANQHHSARHNFGAIQIDRDGILKIARSLRSEFPSVIVSVNTGTEQARYLEDFEQFEFGSDTASLVRIFAQKQDAAVGSQAVTIEFGPQVNWAMTQGENEAWVLGKLEALKRTIRHSSVHT</sequence>
<keyword evidence="2" id="KW-1185">Reference proteome</keyword>
<accession>A0ABS7J025</accession>
<reference evidence="1 2" key="1">
    <citation type="submission" date="2021-08" db="EMBL/GenBank/DDBJ databases">
        <title>Comparative Genomics Analysis of the Genus Qipengyuania Reveals Extensive Genetic Diversity and Metabolic Versatility, Including the Description of Fifteen Novel Species.</title>
        <authorList>
            <person name="Liu Y."/>
        </authorList>
    </citation>
    <scope>NUCLEOTIDE SEQUENCE [LARGE SCALE GENOMIC DNA]</scope>
    <source>
        <strain evidence="1 2">1NDH17</strain>
    </source>
</reference>
<evidence type="ECO:0000313" key="1">
    <source>
        <dbReference type="EMBL" id="MBX7459186.1"/>
    </source>
</evidence>